<accession>A0AA47MSL1</accession>
<name>A0AA47MSL1_MERPO</name>
<comment type="caution">
    <text evidence="5">The sequence shown here is derived from an EMBL/GenBank/DDBJ whole genome shotgun (WGS) entry which is preliminary data.</text>
</comment>
<dbReference type="InterPro" id="IPR018247">
    <property type="entry name" value="EF_Hand_1_Ca_BS"/>
</dbReference>
<gene>
    <name evidence="5" type="primary">S100A6</name>
    <name evidence="5" type="ORF">N1851_015699</name>
</gene>
<dbReference type="GO" id="GO:0048471">
    <property type="term" value="C:perinuclear region of cytoplasm"/>
    <property type="evidence" value="ECO:0007669"/>
    <property type="project" value="TreeGrafter"/>
</dbReference>
<feature type="region of interest" description="Disordered" evidence="3">
    <location>
        <begin position="87"/>
        <end position="110"/>
    </location>
</feature>
<evidence type="ECO:0000256" key="3">
    <source>
        <dbReference type="SAM" id="MobiDB-lite"/>
    </source>
</evidence>
<evidence type="ECO:0000256" key="1">
    <source>
        <dbReference type="ARBA" id="ARBA00022723"/>
    </source>
</evidence>
<feature type="domain" description="EF-hand" evidence="4">
    <location>
        <begin position="50"/>
        <end position="85"/>
    </location>
</feature>
<dbReference type="GO" id="GO:0046914">
    <property type="term" value="F:transition metal ion binding"/>
    <property type="evidence" value="ECO:0007669"/>
    <property type="project" value="InterPro"/>
</dbReference>
<dbReference type="SMART" id="SM01394">
    <property type="entry name" value="S_100"/>
    <property type="match status" value="1"/>
</dbReference>
<dbReference type="InterPro" id="IPR011992">
    <property type="entry name" value="EF-hand-dom_pair"/>
</dbReference>
<dbReference type="PROSITE" id="PS50222">
    <property type="entry name" value="EF_HAND_2"/>
    <property type="match status" value="1"/>
</dbReference>
<dbReference type="Proteomes" id="UP001174136">
    <property type="component" value="Unassembled WGS sequence"/>
</dbReference>
<keyword evidence="2" id="KW-0106">Calcium</keyword>
<dbReference type="AlphaFoldDB" id="A0AA47MSL1"/>
<dbReference type="Gene3D" id="1.10.238.10">
    <property type="entry name" value="EF-hand"/>
    <property type="match status" value="1"/>
</dbReference>
<dbReference type="InterPro" id="IPR002048">
    <property type="entry name" value="EF_hand_dom"/>
</dbReference>
<sequence length="110" mass="12607">MSRLEQLILSMVDLFEEYAGQDGEVNTISMEELKQLIEKEVSKPELKEKIHADDISRAMDFLDKNHDGDVNFNEFSRCVATLARGYYKSGKGGKGHKKNKTEKRTNEEHS</sequence>
<reference evidence="5" key="1">
    <citation type="journal article" date="2023" name="Front. Mar. Sci.">
        <title>A new Merluccius polli reference genome to investigate the effects of global change in West African waters.</title>
        <authorList>
            <person name="Mateo J.L."/>
            <person name="Blanco-Fernandez C."/>
            <person name="Garcia-Vazquez E."/>
            <person name="Machado-Schiaffino G."/>
        </authorList>
    </citation>
    <scope>NUCLEOTIDE SEQUENCE</scope>
    <source>
        <strain evidence="5">C29</strain>
        <tissue evidence="5">Fin</tissue>
    </source>
</reference>
<dbReference type="CDD" id="cd00213">
    <property type="entry name" value="S-100"/>
    <property type="match status" value="1"/>
</dbReference>
<dbReference type="SUPFAM" id="SSF47473">
    <property type="entry name" value="EF-hand"/>
    <property type="match status" value="1"/>
</dbReference>
<organism evidence="5 6">
    <name type="scientific">Merluccius polli</name>
    <name type="common">Benguela hake</name>
    <name type="synonym">Merluccius cadenati</name>
    <dbReference type="NCBI Taxonomy" id="89951"/>
    <lineage>
        <taxon>Eukaryota</taxon>
        <taxon>Metazoa</taxon>
        <taxon>Chordata</taxon>
        <taxon>Craniata</taxon>
        <taxon>Vertebrata</taxon>
        <taxon>Euteleostomi</taxon>
        <taxon>Actinopterygii</taxon>
        <taxon>Neopterygii</taxon>
        <taxon>Teleostei</taxon>
        <taxon>Neoteleostei</taxon>
        <taxon>Acanthomorphata</taxon>
        <taxon>Zeiogadaria</taxon>
        <taxon>Gadariae</taxon>
        <taxon>Gadiformes</taxon>
        <taxon>Gadoidei</taxon>
        <taxon>Merlucciidae</taxon>
        <taxon>Merluccius</taxon>
    </lineage>
</organism>
<keyword evidence="6" id="KW-1185">Reference proteome</keyword>
<dbReference type="Pfam" id="PF01023">
    <property type="entry name" value="S_100"/>
    <property type="match status" value="1"/>
</dbReference>
<dbReference type="GO" id="GO:0005509">
    <property type="term" value="F:calcium ion binding"/>
    <property type="evidence" value="ECO:0007669"/>
    <property type="project" value="InterPro"/>
</dbReference>
<proteinExistence type="predicted"/>
<evidence type="ECO:0000256" key="2">
    <source>
        <dbReference type="ARBA" id="ARBA00022837"/>
    </source>
</evidence>
<dbReference type="SMART" id="SM00054">
    <property type="entry name" value="EFh"/>
    <property type="match status" value="1"/>
</dbReference>
<dbReference type="PANTHER" id="PTHR11639:SF126">
    <property type="entry name" value="S100 CALCIUM-BINDING PROTEIN W"/>
    <property type="match status" value="1"/>
</dbReference>
<protein>
    <submittedName>
        <fullName evidence="5">Protein S100-A6</fullName>
    </submittedName>
</protein>
<keyword evidence="1" id="KW-0479">Metal-binding</keyword>
<feature type="compositionally biased region" description="Basic residues" evidence="3">
    <location>
        <begin position="91"/>
        <end position="101"/>
    </location>
</feature>
<dbReference type="GO" id="GO:0005615">
    <property type="term" value="C:extracellular space"/>
    <property type="evidence" value="ECO:0007669"/>
    <property type="project" value="TreeGrafter"/>
</dbReference>
<dbReference type="PROSITE" id="PS00018">
    <property type="entry name" value="EF_HAND_1"/>
    <property type="match status" value="1"/>
</dbReference>
<evidence type="ECO:0000313" key="5">
    <source>
        <dbReference type="EMBL" id="KAK0145391.1"/>
    </source>
</evidence>
<evidence type="ECO:0000259" key="4">
    <source>
        <dbReference type="PROSITE" id="PS50222"/>
    </source>
</evidence>
<dbReference type="EMBL" id="JAOPHQ010002859">
    <property type="protein sequence ID" value="KAK0145391.1"/>
    <property type="molecule type" value="Genomic_DNA"/>
</dbReference>
<dbReference type="GO" id="GO:0048306">
    <property type="term" value="F:calcium-dependent protein binding"/>
    <property type="evidence" value="ECO:0007669"/>
    <property type="project" value="TreeGrafter"/>
</dbReference>
<dbReference type="InterPro" id="IPR013787">
    <property type="entry name" value="S100_Ca-bd_sub"/>
</dbReference>
<evidence type="ECO:0000313" key="6">
    <source>
        <dbReference type="Proteomes" id="UP001174136"/>
    </source>
</evidence>
<dbReference type="PANTHER" id="PTHR11639">
    <property type="entry name" value="S100 CALCIUM-BINDING PROTEIN"/>
    <property type="match status" value="1"/>
</dbReference>
<dbReference type="InterPro" id="IPR034325">
    <property type="entry name" value="S-100_dom"/>
</dbReference>